<proteinExistence type="predicted"/>
<organism evidence="1 2">
    <name type="scientific">Plutella xylostella multiple nucleopolyhedrovirus</name>
    <dbReference type="NCBI Taxonomy" id="379891"/>
    <lineage>
        <taxon>Viruses</taxon>
        <taxon>Viruses incertae sedis</taxon>
        <taxon>Naldaviricetes</taxon>
        <taxon>Lefavirales</taxon>
        <taxon>Baculoviridae</taxon>
        <taxon>Alphabaculovirus</taxon>
        <taxon>Alphabaculovirus aucalifornicae</taxon>
    </lineage>
</organism>
<reference evidence="1 2" key="1">
    <citation type="journal article" date="2007" name="Virus Genes">
        <title>Genomic sequence analysis of a nucleopolyhedrovirus isolated from the diamondback moth, Plutella xylostella.</title>
        <authorList>
            <person name="Harrison R.L."/>
            <person name="Lynn D.E."/>
        </authorList>
    </citation>
    <scope>NUCLEOTIDE SEQUENCE [LARGE SCALE GENOMIC DNA]</scope>
    <source>
        <strain evidence="1">CL3</strain>
    </source>
</reference>
<accession>Q0GY73</accession>
<sequence length="94" mass="11018">MNFFAMQKSSLLPDTPYTVQSLQIVDYFIRIVYTVRYAPNILLHYQLFCITKKFIFVWQVPHHSCLISRAVLINSINTGLVLLVSTVQQYSFDR</sequence>
<name>Q0GY73_9ABAC</name>
<evidence type="ECO:0000313" key="1">
    <source>
        <dbReference type="EMBL" id="ABE68535.1"/>
    </source>
</evidence>
<protein>
    <submittedName>
        <fullName evidence="1">Uncharacterized protein</fullName>
    </submittedName>
</protein>
<dbReference type="Proteomes" id="UP000240726">
    <property type="component" value="Segment"/>
</dbReference>
<evidence type="ECO:0000313" key="2">
    <source>
        <dbReference type="Proteomes" id="UP000240726"/>
    </source>
</evidence>
<dbReference type="EMBL" id="DQ457003">
    <property type="protein sequence ID" value="ABE68535.1"/>
    <property type="molecule type" value="Genomic_DNA"/>
</dbReference>